<accession>A0A7J6B0R4</accession>
<dbReference type="AlphaFoldDB" id="A0A7J6B0R4"/>
<feature type="region of interest" description="Disordered" evidence="1">
    <location>
        <begin position="64"/>
        <end position="84"/>
    </location>
</feature>
<evidence type="ECO:0000256" key="1">
    <source>
        <dbReference type="SAM" id="MobiDB-lite"/>
    </source>
</evidence>
<gene>
    <name evidence="2" type="ORF">AMELA_G00076830</name>
</gene>
<keyword evidence="3" id="KW-1185">Reference proteome</keyword>
<reference evidence="2 3" key="1">
    <citation type="submission" date="2020-02" db="EMBL/GenBank/DDBJ databases">
        <title>A chromosome-scale genome assembly of the black bullhead catfish (Ameiurus melas).</title>
        <authorList>
            <person name="Wen M."/>
            <person name="Zham M."/>
            <person name="Cabau C."/>
            <person name="Klopp C."/>
            <person name="Donnadieu C."/>
            <person name="Roques C."/>
            <person name="Bouchez O."/>
            <person name="Lampietro C."/>
            <person name="Jouanno E."/>
            <person name="Herpin A."/>
            <person name="Louis A."/>
            <person name="Berthelot C."/>
            <person name="Parey E."/>
            <person name="Roest-Crollius H."/>
            <person name="Braasch I."/>
            <person name="Postlethwait J."/>
            <person name="Robinson-Rechavi M."/>
            <person name="Echchiki A."/>
            <person name="Begum T."/>
            <person name="Montfort J."/>
            <person name="Schartl M."/>
            <person name="Bobe J."/>
            <person name="Guiguen Y."/>
        </authorList>
    </citation>
    <scope>NUCLEOTIDE SEQUENCE [LARGE SCALE GENOMIC DNA]</scope>
    <source>
        <strain evidence="2">M_S1</strain>
        <tissue evidence="2">Blood</tissue>
    </source>
</reference>
<comment type="caution">
    <text evidence="2">The sequence shown here is derived from an EMBL/GenBank/DDBJ whole genome shotgun (WGS) entry which is preliminary data.</text>
</comment>
<organism evidence="2 3">
    <name type="scientific">Ameiurus melas</name>
    <name type="common">Black bullhead</name>
    <name type="synonym">Silurus melas</name>
    <dbReference type="NCBI Taxonomy" id="219545"/>
    <lineage>
        <taxon>Eukaryota</taxon>
        <taxon>Metazoa</taxon>
        <taxon>Chordata</taxon>
        <taxon>Craniata</taxon>
        <taxon>Vertebrata</taxon>
        <taxon>Euteleostomi</taxon>
        <taxon>Actinopterygii</taxon>
        <taxon>Neopterygii</taxon>
        <taxon>Teleostei</taxon>
        <taxon>Ostariophysi</taxon>
        <taxon>Siluriformes</taxon>
        <taxon>Ictaluridae</taxon>
        <taxon>Ameiurus</taxon>
    </lineage>
</organism>
<evidence type="ECO:0000313" key="2">
    <source>
        <dbReference type="EMBL" id="KAF4087949.1"/>
    </source>
</evidence>
<dbReference type="EMBL" id="JAAGNN010000006">
    <property type="protein sequence ID" value="KAF4087949.1"/>
    <property type="molecule type" value="Genomic_DNA"/>
</dbReference>
<dbReference type="Proteomes" id="UP000593565">
    <property type="component" value="Unassembled WGS sequence"/>
</dbReference>
<protein>
    <submittedName>
        <fullName evidence="2">Uncharacterized protein</fullName>
    </submittedName>
</protein>
<sequence length="84" mass="9806">MNTYPAPMLRKQCESLQHGHVLDVSEAMKRPTNERITSPTIFYPEYTEEEIEEPEEETEYAEQTGTQMEYGNLDLLTPEHEKSI</sequence>
<name>A0A7J6B0R4_AMEME</name>
<proteinExistence type="predicted"/>
<evidence type="ECO:0000313" key="3">
    <source>
        <dbReference type="Proteomes" id="UP000593565"/>
    </source>
</evidence>